<proteinExistence type="predicted"/>
<reference evidence="3" key="1">
    <citation type="journal article" date="2015" name="Nat. Genet.">
        <title>The genome and transcriptome of the zoonotic hookworm Ancylostoma ceylanicum identify infection-specific gene families.</title>
        <authorList>
            <person name="Schwarz E.M."/>
            <person name="Hu Y."/>
            <person name="Antoshechkin I."/>
            <person name="Miller M.M."/>
            <person name="Sternberg P.W."/>
            <person name="Aroian R.V."/>
        </authorList>
    </citation>
    <scope>NUCLEOTIDE SEQUENCE</scope>
    <source>
        <strain evidence="3">HY135</strain>
    </source>
</reference>
<accession>A0A016S5K3</accession>
<name>A0A016S5K3_9BILA</name>
<dbReference type="Proteomes" id="UP000024635">
    <property type="component" value="Unassembled WGS sequence"/>
</dbReference>
<comment type="caution">
    <text evidence="2">The sequence shown here is derived from an EMBL/GenBank/DDBJ whole genome shotgun (WGS) entry which is preliminary data.</text>
</comment>
<feature type="compositionally biased region" description="Basic residues" evidence="1">
    <location>
        <begin position="121"/>
        <end position="131"/>
    </location>
</feature>
<gene>
    <name evidence="2" type="primary">Acey_s0288.g1490</name>
    <name evidence="2" type="ORF">Y032_0288g1490</name>
</gene>
<evidence type="ECO:0000313" key="2">
    <source>
        <dbReference type="EMBL" id="EYB85940.1"/>
    </source>
</evidence>
<evidence type="ECO:0000256" key="1">
    <source>
        <dbReference type="SAM" id="MobiDB-lite"/>
    </source>
</evidence>
<keyword evidence="3" id="KW-1185">Reference proteome</keyword>
<sequence>MTQPSRNFDALVSDHCGDVLEQSPYTHPALSLGTDPRHKRAPFKDQEILLFIEKLRMTVNDVIRLPEFNYASKELKDKRRQDKKVTAKHRQDERKPNYFVIEDPERRRHNRTISFEEPRERHRHTTPTQRH</sequence>
<dbReference type="EMBL" id="JARK01001624">
    <property type="protein sequence ID" value="EYB85940.1"/>
    <property type="molecule type" value="Genomic_DNA"/>
</dbReference>
<organism evidence="2 3">
    <name type="scientific">Ancylostoma ceylanicum</name>
    <dbReference type="NCBI Taxonomy" id="53326"/>
    <lineage>
        <taxon>Eukaryota</taxon>
        <taxon>Metazoa</taxon>
        <taxon>Ecdysozoa</taxon>
        <taxon>Nematoda</taxon>
        <taxon>Chromadorea</taxon>
        <taxon>Rhabditida</taxon>
        <taxon>Rhabditina</taxon>
        <taxon>Rhabditomorpha</taxon>
        <taxon>Strongyloidea</taxon>
        <taxon>Ancylostomatidae</taxon>
        <taxon>Ancylostomatinae</taxon>
        <taxon>Ancylostoma</taxon>
    </lineage>
</organism>
<dbReference type="AlphaFoldDB" id="A0A016S5K3"/>
<evidence type="ECO:0000313" key="3">
    <source>
        <dbReference type="Proteomes" id="UP000024635"/>
    </source>
</evidence>
<protein>
    <submittedName>
        <fullName evidence="2">Uncharacterized protein</fullName>
    </submittedName>
</protein>
<feature type="compositionally biased region" description="Basic and acidic residues" evidence="1">
    <location>
        <begin position="76"/>
        <end position="96"/>
    </location>
</feature>
<feature type="region of interest" description="Disordered" evidence="1">
    <location>
        <begin position="76"/>
        <end position="131"/>
    </location>
</feature>